<evidence type="ECO:0000313" key="2">
    <source>
        <dbReference type="EMBL" id="GII05503.1"/>
    </source>
</evidence>
<sequence length="68" mass="6941">MLLPDGAAVAPHRCSPPPDRTRAPSNSGAQRFAKGDDVVLIHTTTTGPPSPPPLAAGFSGIPEKSPTK</sequence>
<feature type="region of interest" description="Disordered" evidence="1">
    <location>
        <begin position="1"/>
        <end position="68"/>
    </location>
</feature>
<evidence type="ECO:0000313" key="3">
    <source>
        <dbReference type="Proteomes" id="UP000634476"/>
    </source>
</evidence>
<evidence type="ECO:0000256" key="1">
    <source>
        <dbReference type="SAM" id="MobiDB-lite"/>
    </source>
</evidence>
<name>A0A8J3T4E5_9ACTN</name>
<protein>
    <submittedName>
        <fullName evidence="2">Uncharacterized protein</fullName>
    </submittedName>
</protein>
<comment type="caution">
    <text evidence="2">The sequence shown here is derived from an EMBL/GenBank/DDBJ whole genome shotgun (WGS) entry which is preliminary data.</text>
</comment>
<gene>
    <name evidence="2" type="ORF">Pta02_75110</name>
</gene>
<keyword evidence="3" id="KW-1185">Reference proteome</keyword>
<accession>A0A8J3T4E5</accession>
<dbReference type="EMBL" id="BOOK01000070">
    <property type="protein sequence ID" value="GII05503.1"/>
    <property type="molecule type" value="Genomic_DNA"/>
</dbReference>
<reference evidence="2" key="1">
    <citation type="submission" date="2021-01" db="EMBL/GenBank/DDBJ databases">
        <title>Whole genome shotgun sequence of Planobispora takensis NBRC 109077.</title>
        <authorList>
            <person name="Komaki H."/>
            <person name="Tamura T."/>
        </authorList>
    </citation>
    <scope>NUCLEOTIDE SEQUENCE</scope>
    <source>
        <strain evidence="2">NBRC 109077</strain>
    </source>
</reference>
<dbReference type="AlphaFoldDB" id="A0A8J3T4E5"/>
<organism evidence="2 3">
    <name type="scientific">Planobispora takensis</name>
    <dbReference type="NCBI Taxonomy" id="1367882"/>
    <lineage>
        <taxon>Bacteria</taxon>
        <taxon>Bacillati</taxon>
        <taxon>Actinomycetota</taxon>
        <taxon>Actinomycetes</taxon>
        <taxon>Streptosporangiales</taxon>
        <taxon>Streptosporangiaceae</taxon>
        <taxon>Planobispora</taxon>
    </lineage>
</organism>
<proteinExistence type="predicted"/>
<dbReference type="Proteomes" id="UP000634476">
    <property type="component" value="Unassembled WGS sequence"/>
</dbReference>